<dbReference type="EMBL" id="BAFE01000030">
    <property type="protein sequence ID" value="GAB47984.1"/>
    <property type="molecule type" value="Genomic_DNA"/>
</dbReference>
<keyword evidence="2" id="KW-1133">Transmembrane helix</keyword>
<dbReference type="SMART" id="SM00460">
    <property type="entry name" value="TGc"/>
    <property type="match status" value="1"/>
</dbReference>
<evidence type="ECO:0000256" key="1">
    <source>
        <dbReference type="SAM" id="MobiDB-lite"/>
    </source>
</evidence>
<feature type="transmembrane region" description="Helical" evidence="2">
    <location>
        <begin position="30"/>
        <end position="50"/>
    </location>
</feature>
<dbReference type="Pfam" id="PF01841">
    <property type="entry name" value="Transglut_core"/>
    <property type="match status" value="1"/>
</dbReference>
<sequence length="741" mass="77492">MARSGVAASALVAVALWASAAPIATQFTSAPWRTPLLLVFVALVLTGSLVRQWSRVATPFVQALVLAGVLTAAFGDGAALFRAVPTPATVERAGALLDDATLTIATSPPPAPGTVGVAFAFAAGLGLLALLTDTLAVTLRRPLLAVVPVVLPALVVVAVSGEPSPWPAFVVPALALVGLLLLEPSPPRRPTPTTIGSPSAGRDARTATRARRVGVTAVVTGGALLLATGGAALLPHHRHPILDHLGGGASRDLAQVGFTPAPDLLTDLRDDDPTPVLRYRTTDPTPPPLRIAVTSEYDGARWLPATAAAVPTTSPTLPYPPGLTVPAAERTLTVTETRLDPPYLAAPAPLVGGTVTGSRWGQDPVTGMLVVDRRPRHYEMTYLAVPRTTADDGGRRTPDLVDELDATTVRPEVWEAAEEATRGARTDRERAEAIEAWLRDEDRFTYSLDLPEPQSVDPIETFLHTRTGYCTHFATTMILLARAQGIPARLATGFLPGTPDGDSRVVRADDAHAWPELYLPGLGWTRFEPTPATRTGATPTGRPTARPRPSATPTSAHPTAAKASPGASTTPSTAPGTPAGSPRPADDLLGRLAAAALVALVLLAALAAPAALASARHRRRLHAASSPAEEIDEHWRRLTAALTDLGLPTVPDATVRANAATYAEDLHDEARAGLDRLVAAVEAGRYRPPVDAPTAETAEAAGRDAESVRAAALAGASRRVRWRARLWPTDAHSSAPSLPRH</sequence>
<protein>
    <recommendedName>
        <fullName evidence="4">Transglutaminase-like domain-containing protein</fullName>
    </recommendedName>
</protein>
<keyword evidence="2" id="KW-0472">Membrane</keyword>
<dbReference type="Pfam" id="PF11992">
    <property type="entry name" value="TgpA_N"/>
    <property type="match status" value="1"/>
</dbReference>
<keyword evidence="3" id="KW-0732">Signal</keyword>
<dbReference type="InterPro" id="IPR052901">
    <property type="entry name" value="Bact_TGase-like"/>
</dbReference>
<feature type="chain" id="PRO_5003599803" description="Transglutaminase-like domain-containing protein" evidence="3">
    <location>
        <begin position="21"/>
        <end position="741"/>
    </location>
</feature>
<feature type="domain" description="Transglutaminase-like" evidence="4">
    <location>
        <begin position="462"/>
        <end position="531"/>
    </location>
</feature>
<proteinExistence type="predicted"/>
<feature type="transmembrane region" description="Helical" evidence="2">
    <location>
        <begin position="111"/>
        <end position="131"/>
    </location>
</feature>
<feature type="transmembrane region" description="Helical" evidence="2">
    <location>
        <begin position="213"/>
        <end position="234"/>
    </location>
</feature>
<dbReference type="InterPro" id="IPR038765">
    <property type="entry name" value="Papain-like_cys_pep_sf"/>
</dbReference>
<evidence type="ECO:0000259" key="4">
    <source>
        <dbReference type="SMART" id="SM00460"/>
    </source>
</evidence>
<dbReference type="InterPro" id="IPR002931">
    <property type="entry name" value="Transglutaminase-like"/>
</dbReference>
<dbReference type="InterPro" id="IPR021878">
    <property type="entry name" value="TgpA_N"/>
</dbReference>
<evidence type="ECO:0000256" key="3">
    <source>
        <dbReference type="SAM" id="SignalP"/>
    </source>
</evidence>
<accession>H5UQH6</accession>
<feature type="compositionally biased region" description="Low complexity" evidence="1">
    <location>
        <begin position="529"/>
        <end position="583"/>
    </location>
</feature>
<feature type="transmembrane region" description="Helical" evidence="2">
    <location>
        <begin position="166"/>
        <end position="182"/>
    </location>
</feature>
<evidence type="ECO:0000256" key="2">
    <source>
        <dbReference type="SAM" id="Phobius"/>
    </source>
</evidence>
<dbReference type="STRING" id="1089455.MOPEL_032_00260"/>
<dbReference type="eggNOG" id="COG1305">
    <property type="taxonomic scope" value="Bacteria"/>
</dbReference>
<dbReference type="SUPFAM" id="SSF54001">
    <property type="entry name" value="Cysteine proteinases"/>
    <property type="match status" value="1"/>
</dbReference>
<feature type="region of interest" description="Disordered" evidence="1">
    <location>
        <begin position="187"/>
        <end position="207"/>
    </location>
</feature>
<gene>
    <name evidence="5" type="ORF">MOPEL_032_00260</name>
</gene>
<feature type="transmembrane region" description="Helical" evidence="2">
    <location>
        <begin position="143"/>
        <end position="160"/>
    </location>
</feature>
<dbReference type="PANTHER" id="PTHR42736:SF1">
    <property type="entry name" value="PROTEIN-GLUTAMINE GAMMA-GLUTAMYLTRANSFERASE"/>
    <property type="match status" value="1"/>
</dbReference>
<evidence type="ECO:0000313" key="6">
    <source>
        <dbReference type="Proteomes" id="UP000004367"/>
    </source>
</evidence>
<dbReference type="AlphaFoldDB" id="H5UQH6"/>
<dbReference type="Gene3D" id="3.10.620.30">
    <property type="match status" value="1"/>
</dbReference>
<feature type="transmembrane region" description="Helical" evidence="2">
    <location>
        <begin position="592"/>
        <end position="612"/>
    </location>
</feature>
<organism evidence="5 6">
    <name type="scientific">Mobilicoccus pelagius NBRC 104925</name>
    <dbReference type="NCBI Taxonomy" id="1089455"/>
    <lineage>
        <taxon>Bacteria</taxon>
        <taxon>Bacillati</taxon>
        <taxon>Actinomycetota</taxon>
        <taxon>Actinomycetes</taxon>
        <taxon>Micrococcales</taxon>
        <taxon>Dermatophilaceae</taxon>
        <taxon>Mobilicoccus</taxon>
    </lineage>
</organism>
<keyword evidence="2" id="KW-0812">Transmembrane</keyword>
<keyword evidence="6" id="KW-1185">Reference proteome</keyword>
<reference evidence="5 6" key="1">
    <citation type="submission" date="2012-02" db="EMBL/GenBank/DDBJ databases">
        <title>Whole genome shotgun sequence of Mobilicoccus pelagius NBRC 104925.</title>
        <authorList>
            <person name="Yoshida Y."/>
            <person name="Hosoyama A."/>
            <person name="Tsuchikane K."/>
            <person name="Katsumata H."/>
            <person name="Yamazaki S."/>
            <person name="Fujita N."/>
        </authorList>
    </citation>
    <scope>NUCLEOTIDE SEQUENCE [LARGE SCALE GENOMIC DNA]</scope>
    <source>
        <strain evidence="5 6">NBRC 104925</strain>
    </source>
</reference>
<name>H5UQH6_9MICO</name>
<dbReference type="Proteomes" id="UP000004367">
    <property type="component" value="Unassembled WGS sequence"/>
</dbReference>
<feature type="compositionally biased region" description="Low complexity" evidence="1">
    <location>
        <begin position="191"/>
        <end position="201"/>
    </location>
</feature>
<dbReference type="PANTHER" id="PTHR42736">
    <property type="entry name" value="PROTEIN-GLUTAMINE GAMMA-GLUTAMYLTRANSFERASE"/>
    <property type="match status" value="1"/>
</dbReference>
<comment type="caution">
    <text evidence="5">The sequence shown here is derived from an EMBL/GenBank/DDBJ whole genome shotgun (WGS) entry which is preliminary data.</text>
</comment>
<feature type="transmembrane region" description="Helical" evidence="2">
    <location>
        <begin position="57"/>
        <end position="75"/>
    </location>
</feature>
<feature type="signal peptide" evidence="3">
    <location>
        <begin position="1"/>
        <end position="20"/>
    </location>
</feature>
<feature type="region of interest" description="Disordered" evidence="1">
    <location>
        <begin position="528"/>
        <end position="585"/>
    </location>
</feature>
<evidence type="ECO:0000313" key="5">
    <source>
        <dbReference type="EMBL" id="GAB47984.1"/>
    </source>
</evidence>